<feature type="region of interest" description="Disordered" evidence="7">
    <location>
        <begin position="76"/>
        <end position="316"/>
    </location>
</feature>
<feature type="compositionally biased region" description="Low complexity" evidence="7">
    <location>
        <begin position="92"/>
        <end position="103"/>
    </location>
</feature>
<comment type="caution">
    <text evidence="11">The sequence shown here is derived from an EMBL/GenBank/DDBJ whole genome shotgun (WGS) entry which is preliminary data.</text>
</comment>
<dbReference type="Pfam" id="PF12949">
    <property type="entry name" value="HeH"/>
    <property type="match status" value="1"/>
</dbReference>
<dbReference type="GO" id="GO:0003682">
    <property type="term" value="F:chromatin binding"/>
    <property type="evidence" value="ECO:0007669"/>
    <property type="project" value="InterPro"/>
</dbReference>
<dbReference type="Proteomes" id="UP000748025">
    <property type="component" value="Unassembled WGS sequence"/>
</dbReference>
<dbReference type="CDD" id="cd12935">
    <property type="entry name" value="LEM_like"/>
    <property type="match status" value="1"/>
</dbReference>
<evidence type="ECO:0000313" key="11">
    <source>
        <dbReference type="EMBL" id="KAG5999223.1"/>
    </source>
</evidence>
<feature type="domain" description="HeH/LEM" evidence="10">
    <location>
        <begin position="15"/>
        <end position="48"/>
    </location>
</feature>
<dbReference type="Pfam" id="PF09402">
    <property type="entry name" value="MSC"/>
    <property type="match status" value="1"/>
</dbReference>
<feature type="compositionally biased region" description="Basic and acidic residues" evidence="7">
    <location>
        <begin position="197"/>
        <end position="206"/>
    </location>
</feature>
<evidence type="ECO:0000256" key="3">
    <source>
        <dbReference type="ARBA" id="ARBA00022692"/>
    </source>
</evidence>
<dbReference type="GO" id="GO:0005783">
    <property type="term" value="C:endoplasmic reticulum"/>
    <property type="evidence" value="ECO:0007669"/>
    <property type="project" value="TreeGrafter"/>
</dbReference>
<evidence type="ECO:0000259" key="10">
    <source>
        <dbReference type="Pfam" id="PF12949"/>
    </source>
</evidence>
<dbReference type="InterPro" id="IPR041885">
    <property type="entry name" value="MAN1_winged_helix_dom"/>
</dbReference>
<evidence type="ECO:0000256" key="6">
    <source>
        <dbReference type="ARBA" id="ARBA00023242"/>
    </source>
</evidence>
<feature type="transmembrane region" description="Helical" evidence="8">
    <location>
        <begin position="356"/>
        <end position="374"/>
    </location>
</feature>
<keyword evidence="2" id="KW-0597">Phosphoprotein</keyword>
<dbReference type="InterPro" id="IPR044780">
    <property type="entry name" value="Heh2/Src1"/>
</dbReference>
<evidence type="ECO:0000256" key="2">
    <source>
        <dbReference type="ARBA" id="ARBA00022553"/>
    </source>
</evidence>
<sequence>MMADIDDYLQEGFDPRTVTVPRLRSILVTHNVDYPSTAKKGELVELVNAHVLSQAPKLRAQKLKAKRSSLGFINAGSADDTNVWDEQEPRSRQSSYRRSMSPRKSSARMKIEPDERVTSTLRSPQKRSSRSASRQLSHADDVDNRDDVVDDDDGRLSVVSRSSRRTSRRAVTPQIKLESELERDDYPSYSDYPNRYDAMRQDEKNNQHAADVDVDVDVDEDEDGNEQDHGEDDDEDDEHDKSVFTDDNPFQGGGSPTPPPATTPSRRRRTLGEDFTKNMRSATATRRIDAFSNKPKKPRKSEISAPKLRQRSPEFALEPGEEFTVDEQLELEDAQRRGQVAVPPRKNRKPVRQTSILTPIFVLLMALLGAYGAWYRQEKLAVGYCGLGRAPKQLLPPEIVVPDILLPFIEPQCEPCPQNAYCYEGFAVRCVSGFLLKPHPLSLGGLVPLPPSCEPDSEQERRVQAVADKAVEELRERRAKYECGDLVDETGHRKDSPAIAETELKEAVSKKRNKRLSNEEFDALWEKAIGQVTTRDEIEVQVETTTKPPGSAHLSTRKLSSTSLARLPLACAIKRSIWLGLARYRLAIGLVICLTLGTLYLRARYRRHVETSAQVPALVDLVLARLADQRELGEEDLDDPWLFLPNLRDDVLRSIHTLSERDRIWQRVRAVVEQNSNVRTGQRESRNGEVGRAWEWIGPTKGDGARRRRSVRASWAPESSKEETPDAKSMTDFQNGAESRPIY</sequence>
<dbReference type="GO" id="GO:0034399">
    <property type="term" value="C:nuclear periphery"/>
    <property type="evidence" value="ECO:0007669"/>
    <property type="project" value="TreeGrafter"/>
</dbReference>
<dbReference type="InterPro" id="IPR025856">
    <property type="entry name" value="HeH/LEM_domain"/>
</dbReference>
<keyword evidence="6" id="KW-0539">Nucleus</keyword>
<dbReference type="InterPro" id="IPR018996">
    <property type="entry name" value="Man1/Src1-like_C"/>
</dbReference>
<protein>
    <recommendedName>
        <fullName evidence="13">SRC1-regulation of cohesion (Splice variant I)</fullName>
    </recommendedName>
</protein>
<keyword evidence="3 8" id="KW-0812">Transmembrane</keyword>
<dbReference type="PANTHER" id="PTHR47808:SF2">
    <property type="entry name" value="LEM DOMAIN-CONTAINING PROTEIN 2"/>
    <property type="match status" value="1"/>
</dbReference>
<comment type="subcellular location">
    <subcellularLocation>
        <location evidence="1">Nucleus inner membrane</location>
    </subcellularLocation>
</comment>
<evidence type="ECO:0000313" key="12">
    <source>
        <dbReference type="Proteomes" id="UP000748025"/>
    </source>
</evidence>
<feature type="domain" description="Man1/Src1-like C-terminal" evidence="9">
    <location>
        <begin position="363"/>
        <end position="699"/>
    </location>
</feature>
<dbReference type="GO" id="GO:0071763">
    <property type="term" value="P:nuclear membrane organization"/>
    <property type="evidence" value="ECO:0007669"/>
    <property type="project" value="TreeGrafter"/>
</dbReference>
<feature type="compositionally biased region" description="Acidic residues" evidence="7">
    <location>
        <begin position="212"/>
        <end position="238"/>
    </location>
</feature>
<feature type="compositionally biased region" description="Basic and acidic residues" evidence="7">
    <location>
        <begin position="137"/>
        <end position="147"/>
    </location>
</feature>
<evidence type="ECO:0000256" key="4">
    <source>
        <dbReference type="ARBA" id="ARBA00022989"/>
    </source>
</evidence>
<evidence type="ECO:0000256" key="7">
    <source>
        <dbReference type="SAM" id="MobiDB-lite"/>
    </source>
</evidence>
<reference evidence="11" key="1">
    <citation type="journal article" date="2020" name="bioRxiv">
        <title>Whole genome comparisons of ergot fungi reveals the divergence and evolution of species within the genus Claviceps are the result of varying mechanisms driving genome evolution and host range expansion.</title>
        <authorList>
            <person name="Wyka S.A."/>
            <person name="Mondo S.J."/>
            <person name="Liu M."/>
            <person name="Dettman J."/>
            <person name="Nalam V."/>
            <person name="Broders K.D."/>
        </authorList>
    </citation>
    <scope>NUCLEOTIDE SEQUENCE</scope>
    <source>
        <strain evidence="11">CCC 602</strain>
    </source>
</reference>
<keyword evidence="5 8" id="KW-0472">Membrane</keyword>
<dbReference type="PANTHER" id="PTHR47808">
    <property type="entry name" value="INNER NUCLEAR MEMBRANE PROTEIN HEH2-RELATED"/>
    <property type="match status" value="1"/>
</dbReference>
<keyword evidence="12" id="KW-1185">Reference proteome</keyword>
<dbReference type="Gene3D" id="1.10.720.30">
    <property type="entry name" value="SAP domain"/>
    <property type="match status" value="1"/>
</dbReference>
<evidence type="ECO:0000256" key="1">
    <source>
        <dbReference type="ARBA" id="ARBA00004540"/>
    </source>
</evidence>
<feature type="region of interest" description="Disordered" evidence="7">
    <location>
        <begin position="677"/>
        <end position="743"/>
    </location>
</feature>
<accession>A0A9P7N765</accession>
<dbReference type="OrthoDB" id="2503928at2759"/>
<evidence type="ECO:0000256" key="8">
    <source>
        <dbReference type="SAM" id="Phobius"/>
    </source>
</evidence>
<dbReference type="InterPro" id="IPR036361">
    <property type="entry name" value="SAP_dom_sf"/>
</dbReference>
<evidence type="ECO:0000259" key="9">
    <source>
        <dbReference type="Pfam" id="PF09402"/>
    </source>
</evidence>
<keyword evidence="4 8" id="KW-1133">Transmembrane helix</keyword>
<evidence type="ECO:0000256" key="5">
    <source>
        <dbReference type="ARBA" id="ARBA00023136"/>
    </source>
</evidence>
<organism evidence="11 12">
    <name type="scientific">Claviceps pusilla</name>
    <dbReference type="NCBI Taxonomy" id="123648"/>
    <lineage>
        <taxon>Eukaryota</taxon>
        <taxon>Fungi</taxon>
        <taxon>Dikarya</taxon>
        <taxon>Ascomycota</taxon>
        <taxon>Pezizomycotina</taxon>
        <taxon>Sordariomycetes</taxon>
        <taxon>Hypocreomycetidae</taxon>
        <taxon>Hypocreales</taxon>
        <taxon>Clavicipitaceae</taxon>
        <taxon>Claviceps</taxon>
    </lineage>
</organism>
<dbReference type="Gene3D" id="1.10.10.1180">
    <property type="entry name" value="MAN1, winged-helix domain"/>
    <property type="match status" value="1"/>
</dbReference>
<proteinExistence type="predicted"/>
<feature type="compositionally biased region" description="Basic and acidic residues" evidence="7">
    <location>
        <begin position="177"/>
        <end position="186"/>
    </location>
</feature>
<gene>
    <name evidence="11" type="ORF">E4U43_002211</name>
</gene>
<dbReference type="EMBL" id="SRPW01001760">
    <property type="protein sequence ID" value="KAG5999223.1"/>
    <property type="molecule type" value="Genomic_DNA"/>
</dbReference>
<feature type="transmembrane region" description="Helical" evidence="8">
    <location>
        <begin position="584"/>
        <end position="603"/>
    </location>
</feature>
<dbReference type="GO" id="GO:0005637">
    <property type="term" value="C:nuclear inner membrane"/>
    <property type="evidence" value="ECO:0007669"/>
    <property type="project" value="UniProtKB-SubCell"/>
</dbReference>
<evidence type="ECO:0008006" key="13">
    <source>
        <dbReference type="Google" id="ProtNLM"/>
    </source>
</evidence>
<dbReference type="AlphaFoldDB" id="A0A9P7N765"/>
<name>A0A9P7N765_9HYPO</name>